<keyword evidence="2" id="KW-1185">Reference proteome</keyword>
<evidence type="ECO:0000313" key="1">
    <source>
        <dbReference type="EMBL" id="EGC18954.1"/>
    </source>
</evidence>
<dbReference type="eggNOG" id="COG1533">
    <property type="taxonomic scope" value="Bacteria"/>
</dbReference>
<dbReference type="OrthoDB" id="9771212at2"/>
<dbReference type="EMBL" id="AEWX01000038">
    <property type="protein sequence ID" value="EGC18954.1"/>
    <property type="molecule type" value="Genomic_DNA"/>
</dbReference>
<reference evidence="1 2" key="1">
    <citation type="submission" date="2011-01" db="EMBL/GenBank/DDBJ databases">
        <authorList>
            <person name="Muzny D."/>
            <person name="Qin X."/>
            <person name="Deng J."/>
            <person name="Jiang H."/>
            <person name="Liu Y."/>
            <person name="Qu J."/>
            <person name="Song X.-Z."/>
            <person name="Zhang L."/>
            <person name="Thornton R."/>
            <person name="Coyle M."/>
            <person name="Francisco L."/>
            <person name="Jackson L."/>
            <person name="Javaid M."/>
            <person name="Korchina V."/>
            <person name="Kovar C."/>
            <person name="Mata R."/>
            <person name="Mathew T."/>
            <person name="Ngo R."/>
            <person name="Nguyen L."/>
            <person name="Nguyen N."/>
            <person name="Okwuonu G."/>
            <person name="Ongeri F."/>
            <person name="Pham C."/>
            <person name="Simmons D."/>
            <person name="Wilczek-Boney K."/>
            <person name="Hale W."/>
            <person name="Jakkamsetti A."/>
            <person name="Pham P."/>
            <person name="Ruth R."/>
            <person name="San Lucas F."/>
            <person name="Warren J."/>
            <person name="Zhang J."/>
            <person name="Zhao Z."/>
            <person name="Zhou C."/>
            <person name="Zhu D."/>
            <person name="Lee S."/>
            <person name="Bess C."/>
            <person name="Blankenburg K."/>
            <person name="Forbes L."/>
            <person name="Fu Q."/>
            <person name="Gubbala S."/>
            <person name="Hirani K."/>
            <person name="Jayaseelan J.C."/>
            <person name="Lara F."/>
            <person name="Munidasa M."/>
            <person name="Palculict T."/>
            <person name="Patil S."/>
            <person name="Pu L.-L."/>
            <person name="Saada N."/>
            <person name="Tang L."/>
            <person name="Weissenberger G."/>
            <person name="Zhu Y."/>
            <person name="Hemphill L."/>
            <person name="Shang Y."/>
            <person name="Youmans B."/>
            <person name="Ayvaz T."/>
            <person name="Ross M."/>
            <person name="Santibanez J."/>
            <person name="Aqrawi P."/>
            <person name="Gross S."/>
            <person name="Joshi V."/>
            <person name="Fowler G."/>
            <person name="Nazareth L."/>
            <person name="Reid J."/>
            <person name="Worley K."/>
            <person name="Petrosino J."/>
            <person name="Highlander S."/>
            <person name="Gibbs R."/>
        </authorList>
    </citation>
    <scope>NUCLEOTIDE SEQUENCE [LARGE SCALE GENOMIC DNA]</scope>
    <source>
        <strain evidence="1 2">DSM 16608</strain>
    </source>
</reference>
<sequence length="356" mass="41392">MATWEYTDIVIDGRTVKAQVPIIISASRSTDIPAFYADWFFDRLEKGYSAWTNPFNGVKSYVSYENTRFIVFWSKNPRPLLPYLPILKERNIKCYIQYTLNDYEGYQLEKVPPLSTRIETFKLLVKELGVGSIVWRFDPMILTDDISIETLLDKVKGIGDSLKGYTEKLVFSYADIATYKKVKYNLEKSGVPYHEWTVEQMQEFAAKLSEMNRERGWNYQLATCSEKIDIERYGILHNRCIDADLITRLAWDDKRLMDFMKVKVKPMPSPSLFDDADDLLPEGAIRLPHNQYFISVHKKDPGQRALCGCMAAKDIGEYNTCPHLCEYCYANTTKERAIENWKRHQQNRNADTITGK</sequence>
<dbReference type="STRING" id="888743.HMPREF9141_2478"/>
<protein>
    <recommendedName>
        <fullName evidence="3">DUF1848 domain-containing protein</fullName>
    </recommendedName>
</protein>
<comment type="caution">
    <text evidence="1">The sequence shown here is derived from an EMBL/GenBank/DDBJ whole genome shotgun (WGS) entry which is preliminary data.</text>
</comment>
<dbReference type="HOGENOM" id="CLU_069130_0_0_10"/>
<name>F0FA61_9BACT</name>
<dbReference type="AlphaFoldDB" id="F0FA61"/>
<gene>
    <name evidence="1" type="ORF">HMPREF9141_2478</name>
</gene>
<dbReference type="InterPro" id="IPR014998">
    <property type="entry name" value="DUF1848"/>
</dbReference>
<dbReference type="Proteomes" id="UP000005697">
    <property type="component" value="Unassembled WGS sequence"/>
</dbReference>
<organism evidence="1 2">
    <name type="scientific">Prevotella multiformis DSM 16608</name>
    <dbReference type="NCBI Taxonomy" id="888743"/>
    <lineage>
        <taxon>Bacteria</taxon>
        <taxon>Pseudomonadati</taxon>
        <taxon>Bacteroidota</taxon>
        <taxon>Bacteroidia</taxon>
        <taxon>Bacteroidales</taxon>
        <taxon>Prevotellaceae</taxon>
        <taxon>Prevotella</taxon>
    </lineage>
</organism>
<accession>F0FA61</accession>
<evidence type="ECO:0008006" key="3">
    <source>
        <dbReference type="Google" id="ProtNLM"/>
    </source>
</evidence>
<dbReference type="Pfam" id="PF08902">
    <property type="entry name" value="DUF1848"/>
    <property type="match status" value="1"/>
</dbReference>
<dbReference type="RefSeq" id="WP_007367215.1">
    <property type="nucleotide sequence ID" value="NZ_GL872282.1"/>
</dbReference>
<evidence type="ECO:0000313" key="2">
    <source>
        <dbReference type="Proteomes" id="UP000005697"/>
    </source>
</evidence>
<proteinExistence type="predicted"/>